<feature type="compositionally biased region" description="Basic and acidic residues" evidence="2">
    <location>
        <begin position="1558"/>
        <end position="1568"/>
    </location>
</feature>
<protein>
    <recommendedName>
        <fullName evidence="3">Reverse transcriptase Ty1/copia-type domain-containing protein</fullName>
    </recommendedName>
</protein>
<comment type="caution">
    <text evidence="4">The sequence shown here is derived from an EMBL/GenBank/DDBJ whole genome shotgun (WGS) entry which is preliminary data.</text>
</comment>
<gene>
    <name evidence="4" type="ORF">PCOR1329_LOCUS44547</name>
</gene>
<feature type="domain" description="Reverse transcriptase Ty1/copia-type" evidence="3">
    <location>
        <begin position="990"/>
        <end position="1220"/>
    </location>
</feature>
<feature type="coiled-coil region" evidence="1">
    <location>
        <begin position="3"/>
        <end position="30"/>
    </location>
</feature>
<feature type="region of interest" description="Disordered" evidence="2">
    <location>
        <begin position="800"/>
        <end position="918"/>
    </location>
</feature>
<dbReference type="CDD" id="cd09272">
    <property type="entry name" value="RNase_HI_RT_Ty1"/>
    <property type="match status" value="2"/>
</dbReference>
<dbReference type="EMBL" id="CAUYUJ010015355">
    <property type="protein sequence ID" value="CAK0852901.1"/>
    <property type="molecule type" value="Genomic_DNA"/>
</dbReference>
<feature type="region of interest" description="Disordered" evidence="2">
    <location>
        <begin position="1828"/>
        <end position="1853"/>
    </location>
</feature>
<feature type="region of interest" description="Disordered" evidence="2">
    <location>
        <begin position="259"/>
        <end position="302"/>
    </location>
</feature>
<keyword evidence="1" id="KW-0175">Coiled coil</keyword>
<feature type="region of interest" description="Disordered" evidence="2">
    <location>
        <begin position="1526"/>
        <end position="1568"/>
    </location>
</feature>
<dbReference type="PANTHER" id="PTHR11439:SF463">
    <property type="entry name" value="REVERSE TRANSCRIPTASE TY1_COPIA-TYPE DOMAIN-CONTAINING PROTEIN"/>
    <property type="match status" value="1"/>
</dbReference>
<evidence type="ECO:0000259" key="3">
    <source>
        <dbReference type="Pfam" id="PF07727"/>
    </source>
</evidence>
<dbReference type="Proteomes" id="UP001189429">
    <property type="component" value="Unassembled WGS sequence"/>
</dbReference>
<accession>A0ABN9U3C5</accession>
<feature type="region of interest" description="Disordered" evidence="2">
    <location>
        <begin position="423"/>
        <end position="442"/>
    </location>
</feature>
<feature type="region of interest" description="Disordered" evidence="2">
    <location>
        <begin position="2432"/>
        <end position="2458"/>
    </location>
</feature>
<organism evidence="4 5">
    <name type="scientific">Prorocentrum cordatum</name>
    <dbReference type="NCBI Taxonomy" id="2364126"/>
    <lineage>
        <taxon>Eukaryota</taxon>
        <taxon>Sar</taxon>
        <taxon>Alveolata</taxon>
        <taxon>Dinophyceae</taxon>
        <taxon>Prorocentrales</taxon>
        <taxon>Prorocentraceae</taxon>
        <taxon>Prorocentrum</taxon>
    </lineage>
</organism>
<evidence type="ECO:0000313" key="5">
    <source>
        <dbReference type="Proteomes" id="UP001189429"/>
    </source>
</evidence>
<feature type="non-terminal residue" evidence="4">
    <location>
        <position position="2683"/>
    </location>
</feature>
<feature type="region of interest" description="Disordered" evidence="2">
    <location>
        <begin position="1802"/>
        <end position="1821"/>
    </location>
</feature>
<evidence type="ECO:0000256" key="1">
    <source>
        <dbReference type="SAM" id="Coils"/>
    </source>
</evidence>
<dbReference type="PANTHER" id="PTHR11439">
    <property type="entry name" value="GAG-POL-RELATED RETROTRANSPOSON"/>
    <property type="match status" value="1"/>
</dbReference>
<proteinExistence type="predicted"/>
<feature type="compositionally biased region" description="Low complexity" evidence="2">
    <location>
        <begin position="822"/>
        <end position="845"/>
    </location>
</feature>
<feature type="compositionally biased region" description="Basic and acidic residues" evidence="2">
    <location>
        <begin position="2448"/>
        <end position="2457"/>
    </location>
</feature>
<feature type="compositionally biased region" description="Basic and acidic residues" evidence="2">
    <location>
        <begin position="284"/>
        <end position="297"/>
    </location>
</feature>
<name>A0ABN9U3C5_9DINO</name>
<dbReference type="Pfam" id="PF07727">
    <property type="entry name" value="RVT_2"/>
    <property type="match status" value="1"/>
</dbReference>
<keyword evidence="5" id="KW-1185">Reference proteome</keyword>
<reference evidence="4" key="1">
    <citation type="submission" date="2023-10" db="EMBL/GenBank/DDBJ databases">
        <authorList>
            <person name="Chen Y."/>
            <person name="Shah S."/>
            <person name="Dougan E. K."/>
            <person name="Thang M."/>
            <person name="Chan C."/>
        </authorList>
    </citation>
    <scope>NUCLEOTIDE SEQUENCE [LARGE SCALE GENOMIC DNA]</scope>
</reference>
<dbReference type="InterPro" id="IPR013103">
    <property type="entry name" value="RVT_2"/>
</dbReference>
<evidence type="ECO:0000256" key="2">
    <source>
        <dbReference type="SAM" id="MobiDB-lite"/>
    </source>
</evidence>
<feature type="region of interest" description="Disordered" evidence="2">
    <location>
        <begin position="2065"/>
        <end position="2131"/>
    </location>
</feature>
<evidence type="ECO:0000313" key="4">
    <source>
        <dbReference type="EMBL" id="CAK0852901.1"/>
    </source>
</evidence>
<sequence>MSVEALAQELLETKRELGRLMETVENQNQTITGLQTERADADAASRQQSTKAFANAIIGDKGKPPTFDNTKKLDFHDWAFKFKAYIGNQSRKCLEGMTQVEYSQNQLNYANYDDEWRQMAQSLFYQLTMYTEGAPLGIIRKVSNQDGFEAYRRLSSQYDPQNMGSILSRLMRVLEFDFGGEADFLDNMAKFEISIEECEKLASEALSDNIRSAVLIARAPEALRNHVLLGTPKEEIQWARIKKVAADFLLTKQSMPGGPAPMDIGAINSKGGRGYGKAKGKGKGKGDDTRGKGKDRSSGGGIAGGEKKDCYAKIHNVSTWDGSGWDGNTWDEKWASWDTTNEKEKGAASSHEDASASISANALQCSECEDAAWIFAVGALEGPSGTRVGQTVDIMVDTGANKSVTQPILSVNSINKAGVGVEFPPPGSTGPPSITRDSRSGRSRLGLKRRLGLFFLRATVMSYVGTKIGADDLVVYNTATGVPEEYIAAQVDQPMEQEVRPEATVMTAPREPTRAEREAHEALHCPYAAWCADCVGGRGLDDRHERIKEVEGVPVIQIDYMFGKTHRDEKVHPVMNAIDNVYHSTASVWCEAKGGGDLFLLKCLKRYVEKLGFEKVIIQCDPENAAKDVAAKVARDIGNNATFRYTPKTSKGSNGMVERFHSFIEGMTRTWRRAIGAKYGIVIELRHPLMAWLVRHASWTRDRFLIHRSDYKTSYERQHERHYAKKVLPLGETVMWRQPGPIAAKFESAWGCGIYLGRSLEGDSHICGTRRGIVVARSVRRLVGSERYDKQLLLAMKGIPSDTKAPNASTPVADRPAPDLNLPQPARLPRPAGAAPEEGQAGPQEGEVRFEEPQEGGPGGAEAAADGDEAMDDVERAAAESAAAPEVKRAAVEEPESSAGKRAGDEAPAEGEAHKERRIGTVKVGSVSVANLMGYPDDAELCTPCELDPNFELLSEAYYDDDDGECLDPDAVREEIKREANFMESLGVGEVVARPRDKKVWGTRWCHRKKGEGVRSRFVVKQFRDAQAGDFFACTPRTEAVRVLMAAALMLKHVVVTTDFSVAFMHTPVKDGTEIYVEMPPEYGMGHGYVWRLKRSLYGLREAALRFQEFLESIVVGIGFKVCKAEPTIYHRIEKSIRVVVHTDDPLASGPTRGVFDEFFDELAKHLAIKGRYVLGENPVIYLGSSLQRFGDVIVEKSKPGYVESILDAAGMLGCRPVGTAGVRPDLTPPGAEQPLNSEEHSLYRRCCGKIQYAIPRRLGVMYPLKELGRRLSEPRVADMKCLKHLLRYLSGTVDLAMVHRSTKDYKRIRGSTDSDWAGCHETRKSTACGIVRWCGVVVSAYARAESVLAQSSPEAEYLGAVELAAEMLCVRELVKFMGFDASLEIECDAFSAIAIVKWLWLQQLVGAGQIKIVKVKGTETLPDVGTKFLGRGAVEKCRTMLGLVPIDALGNGIVAALSASRGARYLATFMVLVNGVKAQPATPDGGPDPHLAIVVVWSVLCMLVGVMLCWCGWCMCLYLPRSAAGRTGKGCSKGQPSESSERGRSEPEPDPPPAPDAPRDQCREPSEPRGRGVLLFHLDTVGASIHSSPSCQALRDRHHPLVTRSGCLICARVLGQGVRMLHHADSVESAVHADAACRGLSPRAEATATVVTNASLEPWEASLSSQLYYVMVMLFRDAAQDKMSTIPPGEGLEAWRQAILDWGPKIRTRKVGSLIEILTAKLSGDIPQSLDQFEHLVRECEGQAGQPFDGDLEIGIVIVNMVDATVQQHLIKNSARLETWKAMKEELLEMARTEQHLNSQPKPVELGATPTGKKGGGKGHIAAECKKKAKDAKDKKKLAATPERPGGSDTAAPHAALLQDRGEVSHGFLLPMLPMLETDHLAALQGPKRVMVDTGAGASVCPASFDAAAAADASVEPVTLATATGEEVRLRDGRRSHLQAADGAGVTLRYRSSEQVTVPVVSASDACDAGNWLVFGPGVHKVISSRDAQGLRQVAQATPGLDMVRDRGVYWLELWDEQPAGLIERSNYEVEKQYRALKHRLESVYKQDYNGEIVEFGECVHHKSPLSSVGKADDRPGGAGEVAQEPHRAAPASEGVPDVHMQQQELPRPLVEAPDHEMDEAGDGSQEKRSRTIAGLPTLHEPSLVAAAVGTAVSYLCSAMEGEDPEVVPINMDWSKEYFSTKAGVKLDPQKVYEGKIKEMRQIDAYEVKHDISWSDAKQMGLKLVNAKWVLEPKPVEADPEAVRARLVATEVNAYAREDVTQSTPPVKVFRIIVSLAASKQRPDGTWARLVAGCDVSVAFFRAASTGKTAVIPPADVRKEGFVWLLRKAMCGTRVASKQFGSYVIKALVGEGFVMIMVVPVAEAEKEALGELVKIMLRHFEVKIPPRIGPPKHGGQATELKHLKRTIRWTSCGFEWEGNLEHLTSLMELQGLQPGSPRGMTTPSSKDTGKGDRDITDPLATGPAQFFRAAAGTLQYLAEDVSSVKFTTITVMEGMATPTKMHALRLNRCARYLLDHPCEIWIFACQKMPTHLPEYCDSDWAADRETRKSMSCVVERFGEHLIDMSVSKQSLLALSSGEAEFYAIVKGAAMGVQTTQVIEAMTRLPCKLVVLSDSSKARSICNGQGSGKVRHLSVKDLWVQEFFRGKRGELLKVDGSVNWADLGTKAHPKARLDQLLEMMPLR</sequence>